<gene>
    <name evidence="2" type="ORF">ABHN08_05530</name>
</gene>
<name>A0AAU7EZW9_9PSED</name>
<feature type="domain" description="DUF7673" evidence="1">
    <location>
        <begin position="105"/>
        <end position="186"/>
    </location>
</feature>
<dbReference type="InterPro" id="IPR056090">
    <property type="entry name" value="DUF7673"/>
</dbReference>
<evidence type="ECO:0000259" key="1">
    <source>
        <dbReference type="Pfam" id="PF24720"/>
    </source>
</evidence>
<reference evidence="2" key="1">
    <citation type="submission" date="2024-05" db="EMBL/GenBank/DDBJ databases">
        <title>Draft genome sequence of Pseudomonas iranensis M7D1.</title>
        <authorList>
            <person name="Miller S.L."/>
            <person name="Nsubuga A."/>
            <person name="Lu N."/>
            <person name="King J."/>
            <person name="Shears P."/>
            <person name="Lawson P.A."/>
        </authorList>
    </citation>
    <scope>NUCLEOTIDE SEQUENCE</scope>
    <source>
        <strain evidence="2">M7D1</strain>
    </source>
</reference>
<evidence type="ECO:0000313" key="2">
    <source>
        <dbReference type="EMBL" id="XBL97431.1"/>
    </source>
</evidence>
<dbReference type="Pfam" id="PF24720">
    <property type="entry name" value="DUF7673"/>
    <property type="match status" value="1"/>
</dbReference>
<protein>
    <recommendedName>
        <fullName evidence="1">DUF7673 domain-containing protein</fullName>
    </recommendedName>
</protein>
<dbReference type="EMBL" id="CP157354">
    <property type="protein sequence ID" value="XBL97431.1"/>
    <property type="molecule type" value="Genomic_DNA"/>
</dbReference>
<accession>A0AAU7EZW9</accession>
<dbReference type="AlphaFoldDB" id="A0AAU7EZW9"/>
<sequence length="190" mass="20770">MSGAPCFRDLPEPYFSQSLSHLNEIQNAPNRHRLFEALDLGLNFLRELSARGLISPEDSVDAGRLWGDSADKRLRALPELGSAAPIHPFAKSADSNPAMDMATRSALEHLLALAERDTTQSSKVANFLLAWWSAPENGGFDFADLYGLNQQTASCCGVVFSWIAQNGATPEAIGYAPRFRALALKWHGIK</sequence>
<organism evidence="2">
    <name type="scientific">Pseudomonas iranensis</name>
    <dbReference type="NCBI Taxonomy" id="2745503"/>
    <lineage>
        <taxon>Bacteria</taxon>
        <taxon>Pseudomonadati</taxon>
        <taxon>Pseudomonadota</taxon>
        <taxon>Gammaproteobacteria</taxon>
        <taxon>Pseudomonadales</taxon>
        <taxon>Pseudomonadaceae</taxon>
        <taxon>Pseudomonas</taxon>
    </lineage>
</organism>
<proteinExistence type="predicted"/>